<evidence type="ECO:0000313" key="1">
    <source>
        <dbReference type="EMBL" id="KAI3737704.1"/>
    </source>
</evidence>
<evidence type="ECO:0000313" key="2">
    <source>
        <dbReference type="Proteomes" id="UP001055811"/>
    </source>
</evidence>
<accession>A0ACB9CTS6</accession>
<proteinExistence type="predicted"/>
<reference evidence="2" key="1">
    <citation type="journal article" date="2022" name="Mol. Ecol. Resour.">
        <title>The genomes of chicory, endive, great burdock and yacon provide insights into Asteraceae palaeo-polyploidization history and plant inulin production.</title>
        <authorList>
            <person name="Fan W."/>
            <person name="Wang S."/>
            <person name="Wang H."/>
            <person name="Wang A."/>
            <person name="Jiang F."/>
            <person name="Liu H."/>
            <person name="Zhao H."/>
            <person name="Xu D."/>
            <person name="Zhang Y."/>
        </authorList>
    </citation>
    <scope>NUCLEOTIDE SEQUENCE [LARGE SCALE GENOMIC DNA]</scope>
    <source>
        <strain evidence="2">cv. Punajuju</strain>
    </source>
</reference>
<comment type="caution">
    <text evidence="1">The sequence shown here is derived from an EMBL/GenBank/DDBJ whole genome shotgun (WGS) entry which is preliminary data.</text>
</comment>
<protein>
    <submittedName>
        <fullName evidence="1">Uncharacterized protein</fullName>
    </submittedName>
</protein>
<reference evidence="1 2" key="2">
    <citation type="journal article" date="2022" name="Mol. Ecol. Resour.">
        <title>The genomes of chicory, endive, great burdock and yacon provide insights into Asteraceae paleo-polyploidization history and plant inulin production.</title>
        <authorList>
            <person name="Fan W."/>
            <person name="Wang S."/>
            <person name="Wang H."/>
            <person name="Wang A."/>
            <person name="Jiang F."/>
            <person name="Liu H."/>
            <person name="Zhao H."/>
            <person name="Xu D."/>
            <person name="Zhang Y."/>
        </authorList>
    </citation>
    <scope>NUCLEOTIDE SEQUENCE [LARGE SCALE GENOMIC DNA]</scope>
    <source>
        <strain evidence="2">cv. Punajuju</strain>
        <tissue evidence="1">Leaves</tissue>
    </source>
</reference>
<keyword evidence="2" id="KW-1185">Reference proteome</keyword>
<organism evidence="1 2">
    <name type="scientific">Cichorium intybus</name>
    <name type="common">Chicory</name>
    <dbReference type="NCBI Taxonomy" id="13427"/>
    <lineage>
        <taxon>Eukaryota</taxon>
        <taxon>Viridiplantae</taxon>
        <taxon>Streptophyta</taxon>
        <taxon>Embryophyta</taxon>
        <taxon>Tracheophyta</taxon>
        <taxon>Spermatophyta</taxon>
        <taxon>Magnoliopsida</taxon>
        <taxon>eudicotyledons</taxon>
        <taxon>Gunneridae</taxon>
        <taxon>Pentapetalae</taxon>
        <taxon>asterids</taxon>
        <taxon>campanulids</taxon>
        <taxon>Asterales</taxon>
        <taxon>Asteraceae</taxon>
        <taxon>Cichorioideae</taxon>
        <taxon>Cichorieae</taxon>
        <taxon>Cichoriinae</taxon>
        <taxon>Cichorium</taxon>
    </lineage>
</organism>
<gene>
    <name evidence="1" type="ORF">L2E82_27714</name>
</gene>
<dbReference type="EMBL" id="CM042013">
    <property type="protein sequence ID" value="KAI3737704.1"/>
    <property type="molecule type" value="Genomic_DNA"/>
</dbReference>
<name>A0ACB9CTS6_CICIN</name>
<sequence length="871" mass="97957">MNWVFEALSPKSERIIQKCYALIWASRTPFRKVYMRATQRGLWLYADLRSHSFCSLQLQKSNLGIQQLPMDKDAGCCSTHLIEGDGTFNAEGLDSFIKEVKLAECGLSYAVVAIMGPQSSGKSTLLNNLFHTNFREMDAYRGRSQTTKGIWMARCVGIEPCTIVMDLEGTDGRERGEDDTAFEKQSALFALAVSDIVLINMWCHDIGREQAANKPLLKTVFQVMLRLFSPRKTTLMFVIRDKTRTPLENLEPVLREDIQKIWDSVPKPEAHKQTPLSEFFNVEVVALSSFEEKEEQFKEQVANLRQRFFHSIAPNGLAGDRRGVVPASGFSFSAQQIWEVIKENKDLDLPAHKVMVATVRCEEIANEKYSFFVTNEDWCDLKDAVQSHLVPGFGNKLSSLIETCLSSYDDEATYFEDGVRSAKRKQLEEKLIQLVLPTYQLMLEHIQLETLDKFKKALEDALNGGQGFAKAAWNCTETFITLFDEQCKDATIKQADWDSAKARDKFSRDLDSHIAEVQTAKLSELNALYESKLKEALEGPVAALLEGGGDDTWPAIRRLFHQETKTSVSNFSDALSGFELDQKANEEMLSKLEKFARGIVEGKTKEEASKALYRMKERFTSLFNHDGDSMPRVWTGKEDIRAITKIARSSSLKLLSVLAASRLDVDGDKIGDTLVLALVDHKKDKSTPMQDPLASSTWEEVPATKTLITPVQCKSLWSQFQRETEYTITQAIASQEANKRNNNMLPPPWAIVAMLFLGFNEFMTLLRNPLWLLVIFVGYLLSKALWVQLDISGEFSNGMLPGILSLSTKFLPTVTNILRKLAEEGQSQKPVTEPQMLGSFQGVKSSTTSSGLTTENGTEYTSPLSTHVKDQ</sequence>
<dbReference type="Proteomes" id="UP001055811">
    <property type="component" value="Linkage Group LG05"/>
</dbReference>